<dbReference type="InterPro" id="IPR016186">
    <property type="entry name" value="C-type_lectin-like/link_sf"/>
</dbReference>
<protein>
    <recommendedName>
        <fullName evidence="8">C-type lectin</fullName>
    </recommendedName>
</protein>
<dbReference type="InterPro" id="IPR001304">
    <property type="entry name" value="C-type_lectin-like"/>
</dbReference>
<comment type="caution">
    <text evidence="2">Lacks conserved residue(s) required for the propagation of feature annotation.</text>
</comment>
<feature type="domain" description="C-type lectin" evidence="5">
    <location>
        <begin position="153"/>
        <end position="270"/>
    </location>
</feature>
<dbReference type="CDD" id="cd00041">
    <property type="entry name" value="CUB"/>
    <property type="match status" value="1"/>
</dbReference>
<dbReference type="FunFam" id="2.60.120.290:FF:000013">
    <property type="entry name" value="Membrane frizzled-related protein"/>
    <property type="match status" value="1"/>
</dbReference>
<dbReference type="PANTHER" id="PTHR45710">
    <property type="entry name" value="C-TYPE LECTIN DOMAIN-CONTAINING PROTEIN 180"/>
    <property type="match status" value="1"/>
</dbReference>
<evidence type="ECO:0000259" key="4">
    <source>
        <dbReference type="PROSITE" id="PS01180"/>
    </source>
</evidence>
<dbReference type="AlphaFoldDB" id="A0A7R9A4H6"/>
<evidence type="ECO:0000313" key="7">
    <source>
        <dbReference type="Proteomes" id="UP000677054"/>
    </source>
</evidence>
<dbReference type="CDD" id="cd00037">
    <property type="entry name" value="CLECT"/>
    <property type="match status" value="2"/>
</dbReference>
<gene>
    <name evidence="6" type="ORF">DSTB1V02_LOCUS2927</name>
</gene>
<dbReference type="EMBL" id="CAJPEV010000349">
    <property type="protein sequence ID" value="CAG0884296.1"/>
    <property type="molecule type" value="Genomic_DNA"/>
</dbReference>
<dbReference type="Pfam" id="PF00059">
    <property type="entry name" value="Lectin_C"/>
    <property type="match status" value="2"/>
</dbReference>
<keyword evidence="3" id="KW-0732">Signal</keyword>
<proteinExistence type="predicted"/>
<dbReference type="SUPFAM" id="SSF56436">
    <property type="entry name" value="C-type lectin-like"/>
    <property type="match status" value="2"/>
</dbReference>
<dbReference type="PROSITE" id="PS01180">
    <property type="entry name" value="CUB"/>
    <property type="match status" value="1"/>
</dbReference>
<organism evidence="6">
    <name type="scientific">Darwinula stevensoni</name>
    <dbReference type="NCBI Taxonomy" id="69355"/>
    <lineage>
        <taxon>Eukaryota</taxon>
        <taxon>Metazoa</taxon>
        <taxon>Ecdysozoa</taxon>
        <taxon>Arthropoda</taxon>
        <taxon>Crustacea</taxon>
        <taxon>Oligostraca</taxon>
        <taxon>Ostracoda</taxon>
        <taxon>Podocopa</taxon>
        <taxon>Podocopida</taxon>
        <taxon>Darwinulocopina</taxon>
        <taxon>Darwinuloidea</taxon>
        <taxon>Darwinulidae</taxon>
        <taxon>Darwinula</taxon>
    </lineage>
</organism>
<evidence type="ECO:0000256" key="3">
    <source>
        <dbReference type="SAM" id="SignalP"/>
    </source>
</evidence>
<evidence type="ECO:0000256" key="1">
    <source>
        <dbReference type="ARBA" id="ARBA00023157"/>
    </source>
</evidence>
<dbReference type="SUPFAM" id="SSF49854">
    <property type="entry name" value="Spermadhesin, CUB domain"/>
    <property type="match status" value="1"/>
</dbReference>
<dbReference type="Gene3D" id="2.60.120.290">
    <property type="entry name" value="Spermadhesin, CUB domain"/>
    <property type="match status" value="1"/>
</dbReference>
<name>A0A7R9A4H6_9CRUS</name>
<dbReference type="Pfam" id="PF00431">
    <property type="entry name" value="CUB"/>
    <property type="match status" value="1"/>
</dbReference>
<dbReference type="InterPro" id="IPR000859">
    <property type="entry name" value="CUB_dom"/>
</dbReference>
<dbReference type="Gene3D" id="3.10.100.10">
    <property type="entry name" value="Mannose-Binding Protein A, subunit A"/>
    <property type="match status" value="2"/>
</dbReference>
<feature type="chain" id="PRO_5036209624" description="C-type lectin" evidence="3">
    <location>
        <begin position="30"/>
        <end position="404"/>
    </location>
</feature>
<dbReference type="Proteomes" id="UP000677054">
    <property type="component" value="Unassembled WGS sequence"/>
</dbReference>
<sequence>MDGHFSNSQLGFIMFLWAIVGLFLGGALGQDCGGILTDWHGVVSSPGYPSHYPPDAVCTWKIRMPLSRKIVVTFTDFKLEETPDCLGGDYLAITDEEADDVHVHCGQNVPGMMESVGSTLLVRFESDADDEEGFGFQMTYVTTSRCEEGWLGHGDYCYYFSEVEMGFNEARDDCLAKGADLASVHSRDEQVFLQDHVRTGTMWIGAVTIGEGLVADPFNFDFLDGSAEDYQNVYKFEVHHTFENLGVGMIMAPDLWKNRNCMETRPVLCTSTENHGSDWLQIGLLYYHASDARLTFDDSRDYCVSFPNSDVLIIGDSEEKAKNASWFFESEDIHPLPKSSEYWIGLVRGEGGIWSWIDGSPVSLDRWEQGFPTSEGGGCGVMATSSWTDDDDTTHSYVCKAGPK</sequence>
<dbReference type="InterPro" id="IPR035914">
    <property type="entry name" value="Sperma_CUB_dom_sf"/>
</dbReference>
<dbReference type="InterPro" id="IPR050828">
    <property type="entry name" value="C-type_lectin/matrix_domain"/>
</dbReference>
<keyword evidence="7" id="KW-1185">Reference proteome</keyword>
<dbReference type="EMBL" id="LR899866">
    <property type="protein sequence ID" value="CAD7242989.1"/>
    <property type="molecule type" value="Genomic_DNA"/>
</dbReference>
<dbReference type="PANTHER" id="PTHR45710:SF26">
    <property type="entry name" value="RH26557P"/>
    <property type="match status" value="1"/>
</dbReference>
<dbReference type="PROSITE" id="PS50041">
    <property type="entry name" value="C_TYPE_LECTIN_2"/>
    <property type="match status" value="2"/>
</dbReference>
<reference evidence="6" key="1">
    <citation type="submission" date="2020-11" db="EMBL/GenBank/DDBJ databases">
        <authorList>
            <person name="Tran Van P."/>
        </authorList>
    </citation>
    <scope>NUCLEOTIDE SEQUENCE</scope>
</reference>
<dbReference type="InterPro" id="IPR016187">
    <property type="entry name" value="CTDL_fold"/>
</dbReference>
<evidence type="ECO:0000259" key="5">
    <source>
        <dbReference type="PROSITE" id="PS50041"/>
    </source>
</evidence>
<dbReference type="OrthoDB" id="6133475at2759"/>
<feature type="domain" description="CUB" evidence="4">
    <location>
        <begin position="32"/>
        <end position="143"/>
    </location>
</feature>
<accession>A0A7R9A4H6</accession>
<feature type="domain" description="C-type lectin" evidence="5">
    <location>
        <begin position="286"/>
        <end position="389"/>
    </location>
</feature>
<evidence type="ECO:0000313" key="6">
    <source>
        <dbReference type="EMBL" id="CAD7242989.1"/>
    </source>
</evidence>
<dbReference type="SMART" id="SM00042">
    <property type="entry name" value="CUB"/>
    <property type="match status" value="1"/>
</dbReference>
<dbReference type="SMART" id="SM00034">
    <property type="entry name" value="CLECT"/>
    <property type="match status" value="2"/>
</dbReference>
<keyword evidence="1" id="KW-1015">Disulfide bond</keyword>
<feature type="signal peptide" evidence="3">
    <location>
        <begin position="1"/>
        <end position="29"/>
    </location>
</feature>
<evidence type="ECO:0000256" key="2">
    <source>
        <dbReference type="PROSITE-ProRule" id="PRU00059"/>
    </source>
</evidence>
<evidence type="ECO:0008006" key="8">
    <source>
        <dbReference type="Google" id="ProtNLM"/>
    </source>
</evidence>